<evidence type="ECO:0000313" key="2">
    <source>
        <dbReference type="Proteomes" id="UP000429232"/>
    </source>
</evidence>
<proteinExistence type="predicted"/>
<dbReference type="RefSeq" id="WP_157524663.1">
    <property type="nucleotide sequence ID" value="NZ_CP066775.1"/>
</dbReference>
<organism evidence="1 2">
    <name type="scientific">Mucilaginibacter ginkgonis</name>
    <dbReference type="NCBI Taxonomy" id="2682091"/>
    <lineage>
        <taxon>Bacteria</taxon>
        <taxon>Pseudomonadati</taxon>
        <taxon>Bacteroidota</taxon>
        <taxon>Sphingobacteriia</taxon>
        <taxon>Sphingobacteriales</taxon>
        <taxon>Sphingobacteriaceae</taxon>
        <taxon>Mucilaginibacter</taxon>
    </lineage>
</organism>
<dbReference type="PANTHER" id="PTHR31061:SF24">
    <property type="entry name" value="LD22376P"/>
    <property type="match status" value="1"/>
</dbReference>
<reference evidence="1 2" key="1">
    <citation type="submission" date="2020-12" db="EMBL/GenBank/DDBJ databases">
        <title>HMF7856_wgs.fasta genome submission.</title>
        <authorList>
            <person name="Kang H."/>
            <person name="Kim H."/>
            <person name="Joh K."/>
        </authorList>
    </citation>
    <scope>NUCLEOTIDE SEQUENCE [LARGE SCALE GENOMIC DNA]</scope>
    <source>
        <strain evidence="1 2">HMF7856</strain>
    </source>
</reference>
<protein>
    <submittedName>
        <fullName evidence="1">DUF5009 domain-containing protein</fullName>
    </submittedName>
</protein>
<keyword evidence="2" id="KW-1185">Reference proteome</keyword>
<dbReference type="PANTHER" id="PTHR31061">
    <property type="entry name" value="LD22376P"/>
    <property type="match status" value="1"/>
</dbReference>
<evidence type="ECO:0000313" key="1">
    <source>
        <dbReference type="EMBL" id="QQL49553.1"/>
    </source>
</evidence>
<dbReference type="KEGG" id="mgik:GO620_015475"/>
<dbReference type="EMBL" id="CP066775">
    <property type="protein sequence ID" value="QQL49553.1"/>
    <property type="molecule type" value="Genomic_DNA"/>
</dbReference>
<sequence>MAGTTVKAPRLLSLDIFRGITIAAMILVNNPGNDHVYAPLEHSVWNGCTPTDLIFPSFLFMVGVAIVYAMQNKRATISHSKLILNAFRRMVMLILIAWGIQMFYHPDLAHLRFPGVLQRIAVVYFIATVIYVKTNQKTQDWLFGIFLVGYYIIMTFIPVPDGHAANLDPETNMGAWLDRLVFGTNHLWRSSKTWDPEGLLGTLPAIGTAIFGIRVGTWIKRTDRDETTKTVWLFVYGIVAVLLGMLIDLFFPINKALWTSSFVLYAGGLSTLGLTLCYWVVDVNKHNKLLWPFLVFGTNSIAAYILIDIWPGLINLIKVHHDGKVVKAMSYYNQVVFAPNFSPINASMFFALSLVIITWLIMYPLYRNKILIRV</sequence>
<dbReference type="AlphaFoldDB" id="A0A6I4HYH3"/>
<gene>
    <name evidence="1" type="ORF">GO620_015475</name>
</gene>
<accession>A0A6I4HYH3</accession>
<name>A0A6I4HYH3_9SPHI</name>
<dbReference type="Proteomes" id="UP000429232">
    <property type="component" value="Chromosome"/>
</dbReference>